<organism evidence="7 8">
    <name type="scientific">Elasticomyces elasticus</name>
    <dbReference type="NCBI Taxonomy" id="574655"/>
    <lineage>
        <taxon>Eukaryota</taxon>
        <taxon>Fungi</taxon>
        <taxon>Dikarya</taxon>
        <taxon>Ascomycota</taxon>
        <taxon>Pezizomycotina</taxon>
        <taxon>Dothideomycetes</taxon>
        <taxon>Dothideomycetidae</taxon>
        <taxon>Mycosphaerellales</taxon>
        <taxon>Teratosphaeriaceae</taxon>
        <taxon>Elasticomyces</taxon>
    </lineage>
</organism>
<evidence type="ECO:0000256" key="1">
    <source>
        <dbReference type="ARBA" id="ARBA00022553"/>
    </source>
</evidence>
<dbReference type="SMART" id="SM00325">
    <property type="entry name" value="RhoGEF"/>
    <property type="match status" value="1"/>
</dbReference>
<dbReference type="PROSITE" id="PS50003">
    <property type="entry name" value="PH_DOMAIN"/>
    <property type="match status" value="1"/>
</dbReference>
<dbReference type="CDD" id="cd00160">
    <property type="entry name" value="RhoGEF"/>
    <property type="match status" value="1"/>
</dbReference>
<dbReference type="SUPFAM" id="SSF50729">
    <property type="entry name" value="PH domain-like"/>
    <property type="match status" value="1"/>
</dbReference>
<feature type="compositionally biased region" description="Polar residues" evidence="3">
    <location>
        <begin position="540"/>
        <end position="572"/>
    </location>
</feature>
<feature type="compositionally biased region" description="Low complexity" evidence="3">
    <location>
        <begin position="223"/>
        <end position="234"/>
    </location>
</feature>
<accession>A0AAN8A0D0</accession>
<dbReference type="Pfam" id="PF15405">
    <property type="entry name" value="PH_5"/>
    <property type="match status" value="1"/>
</dbReference>
<keyword evidence="1" id="KW-0597">Phosphoprotein</keyword>
<keyword evidence="2" id="KW-0344">Guanine-nucleotide releasing factor</keyword>
<feature type="compositionally biased region" description="Polar residues" evidence="3">
    <location>
        <begin position="490"/>
        <end position="502"/>
    </location>
</feature>
<dbReference type="SMART" id="SM00233">
    <property type="entry name" value="PH"/>
    <property type="match status" value="1"/>
</dbReference>
<dbReference type="InterPro" id="IPR052233">
    <property type="entry name" value="Rho-type_GEFs"/>
</dbReference>
<feature type="region of interest" description="Disordered" evidence="3">
    <location>
        <begin position="1"/>
        <end position="356"/>
    </location>
</feature>
<dbReference type="GO" id="GO:0005085">
    <property type="term" value="F:guanyl-nucleotide exchange factor activity"/>
    <property type="evidence" value="ECO:0007669"/>
    <property type="project" value="UniProtKB-KW"/>
</dbReference>
<comment type="caution">
    <text evidence="7">The sequence shown here is derived from an EMBL/GenBank/DDBJ whole genome shotgun (WGS) entry which is preliminary data.</text>
</comment>
<proteinExistence type="predicted"/>
<feature type="compositionally biased region" description="Low complexity" evidence="3">
    <location>
        <begin position="117"/>
        <end position="132"/>
    </location>
</feature>
<dbReference type="InterPro" id="IPR001849">
    <property type="entry name" value="PH_domain"/>
</dbReference>
<dbReference type="SUPFAM" id="SSF48065">
    <property type="entry name" value="DBL homology domain (DH-domain)"/>
    <property type="match status" value="1"/>
</dbReference>
<feature type="region of interest" description="Disordered" evidence="3">
    <location>
        <begin position="382"/>
        <end position="407"/>
    </location>
</feature>
<evidence type="ECO:0000259" key="5">
    <source>
        <dbReference type="PROSITE" id="PS50010"/>
    </source>
</evidence>
<dbReference type="CDD" id="cd00821">
    <property type="entry name" value="PH"/>
    <property type="match status" value="1"/>
</dbReference>
<dbReference type="Gene3D" id="2.30.29.30">
    <property type="entry name" value="Pleckstrin-homology domain (PH domain)/Phosphotyrosine-binding domain (PTB)"/>
    <property type="match status" value="1"/>
</dbReference>
<dbReference type="InterPro" id="IPR011993">
    <property type="entry name" value="PH-like_dom_sf"/>
</dbReference>
<feature type="region of interest" description="Disordered" evidence="3">
    <location>
        <begin position="421"/>
        <end position="461"/>
    </location>
</feature>
<feature type="compositionally biased region" description="Low complexity" evidence="3">
    <location>
        <begin position="287"/>
        <end position="299"/>
    </location>
</feature>
<evidence type="ECO:0000256" key="2">
    <source>
        <dbReference type="ARBA" id="ARBA00022658"/>
    </source>
</evidence>
<dbReference type="InterPro" id="IPR057283">
    <property type="entry name" value="RGF3_WH"/>
</dbReference>
<feature type="compositionally biased region" description="Low complexity" evidence="3">
    <location>
        <begin position="139"/>
        <end position="154"/>
    </location>
</feature>
<dbReference type="Gene3D" id="1.20.900.10">
    <property type="entry name" value="Dbl homology (DH) domain"/>
    <property type="match status" value="1"/>
</dbReference>
<dbReference type="PRINTS" id="PR01217">
    <property type="entry name" value="PRICHEXTENSN"/>
</dbReference>
<feature type="compositionally biased region" description="Pro residues" evidence="3">
    <location>
        <begin position="204"/>
        <end position="215"/>
    </location>
</feature>
<dbReference type="Pfam" id="PF00621">
    <property type="entry name" value="RhoGEF"/>
    <property type="match status" value="1"/>
</dbReference>
<dbReference type="PANTHER" id="PTHR46572:SF1">
    <property type="entry name" value="RHO1 GUANINE NUCLEOTIDE EXCHANGE FACTOR TUS1"/>
    <property type="match status" value="1"/>
</dbReference>
<feature type="domain" description="PH" evidence="4">
    <location>
        <begin position="1188"/>
        <end position="1366"/>
    </location>
</feature>
<feature type="domain" description="CNH" evidence="6">
    <location>
        <begin position="1433"/>
        <end position="1744"/>
    </location>
</feature>
<dbReference type="InterPro" id="IPR035899">
    <property type="entry name" value="DBL_dom_sf"/>
</dbReference>
<feature type="region of interest" description="Disordered" evidence="3">
    <location>
        <begin position="531"/>
        <end position="597"/>
    </location>
</feature>
<dbReference type="InterPro" id="IPR001180">
    <property type="entry name" value="CNH_dom"/>
</dbReference>
<evidence type="ECO:0000259" key="6">
    <source>
        <dbReference type="PROSITE" id="PS50219"/>
    </source>
</evidence>
<dbReference type="Proteomes" id="UP001310594">
    <property type="component" value="Unassembled WGS sequence"/>
</dbReference>
<dbReference type="PANTHER" id="PTHR46572">
    <property type="entry name" value="RHO1 GDP-GTP EXCHANGE PROTEIN 1-RELATED"/>
    <property type="match status" value="1"/>
</dbReference>
<dbReference type="PROSITE" id="PS50010">
    <property type="entry name" value="DH_2"/>
    <property type="match status" value="1"/>
</dbReference>
<dbReference type="Pfam" id="PF23582">
    <property type="entry name" value="WHD_RGF3"/>
    <property type="match status" value="1"/>
</dbReference>
<evidence type="ECO:0000259" key="4">
    <source>
        <dbReference type="PROSITE" id="PS50003"/>
    </source>
</evidence>
<dbReference type="PROSITE" id="PS50219">
    <property type="entry name" value="CNH"/>
    <property type="match status" value="1"/>
</dbReference>
<feature type="compositionally biased region" description="Polar residues" evidence="3">
    <location>
        <begin position="257"/>
        <end position="286"/>
    </location>
</feature>
<feature type="compositionally biased region" description="Pro residues" evidence="3">
    <location>
        <begin position="155"/>
        <end position="166"/>
    </location>
</feature>
<feature type="compositionally biased region" description="Polar residues" evidence="3">
    <location>
        <begin position="182"/>
        <end position="196"/>
    </location>
</feature>
<sequence length="1798" mass="196261">MSYYQGTYQPPPPQRGYHDEHGQYHPPPPPPAAAAAPAQQNGGYAPQYAAAPQYPGQAAYDPYGAATVGGGPVQQPSYADPYGNSPQTSTFSGGGYGQQQYQYNPSQYAPPPPPQQQVPQYNPAAYAPTPTTYTPPTPYGYTPPMNYTGSQQYSPQPPYQPSPPAPQQQFPPYSPQPPSRGFSYSTQQPQRHTSTSQQQYGYAPQPPATMPYVPEPPHRAHAHSLSLQHQHSISPPAILPGLSHTDGMENWRPSPPGYQNNQLQHSLSTSSDTRQSPSPLYRTTTNSSFPPDFPSPAASITPGPTPPAHSYGSGQVSRSGTLDRHPSRPLPAPPEEGYRDGDYFGSGRNGGGMRGDEEDEAAIQDELYSQVEDAVLFAGGSNASIGRRGHSPSISVSRPAAGFGGGGGGGEVTPLFADGGGGMGRGVQRNGSVVNGHLSPALEQGQPLQGLGYSSDSDAEATQGLAMLQEAEHGDAWRGSARFSGGFGDESQQQHSRPTSGQVVSGAGVVGGASDSDDYAGYDMSSFGGPDVQMSYGGNDPSQLVTNTHLGSQRSTRSSGRAVNENNYSDPVSSQHSSLRRSHASQSSHLSQGRGRIGEQGEDYDYVMDSIHPFPPFNPAARVDADGTGGLSEPNGYGRRLSYDDGDESALMDAQGAVLPERFPDEPPDIFFQAAGRGFEAGRPLPAVPGGNGGGALGELVTDFKQVGANGYPQTPDAFGMNAQGQWVPRSTSMISHSATPQVVQPLRSKTDAEERRLRQQGMRGSVYTPSFEGTPASGVVPDLPSLGAKRFVVNKLGAGEFRKCEEPWGLGGVMKWLLHVVDPGQYTELKESEVKEALVALFTNKVPTMNIADAEGLSGNVVGSMYAAGTLTRTEEWVKLVPGQMSGVIFQLTGHGCYSPTVHDHVIPGRCYSHHCQRTLKKVNLANQPARSGESWIDFYALKKENIEGRDKKELERQNVLHEIVTTEDIYMEQLNVLRTLYRDTLAKAEPSIISPKRKEKFVRDVFGRVDAVKAANEEHLLPQLKYRQLEQGPWIVGFSDIFRQWIRKAKGAYLEYAGGFPGANFLVRQELDRNLEFRGFVDRMSKDKRSMRLQWDTFLKAPITRLQRYTLLLNTVIKNMRGEHLEEEKRNLQVAYDEVKNVTLECDARVAEMQRKVDLSDLALKLILRPGMQQAVELNLDHIGRQLIHRGDLQRMGGSSGNKFTFTWLDTHALLFDHYMVVAKTNARRSDQGGNIETYDVSRLPIPMDLLIMESTNDPAVQKSSYMKGFTSVTTVTGRGPTPDAAALARMPSNQGPNPGLQHVNTGASSASLQTVTSLSEGKDSDRIMWPFKIKHLGRETYTLFAPTEQARTEWIKAIREAKAKHAAALYAQHAEPFRLRVMADSAFVYDAFGTSGGQKADVVRGTPVDRAIKEVEHRFKDTGRPGPICRARVNCATSFTITGLEGAKQMIAVGTEFGVFVSEMENPRGWTKSIPMVKVTQIAVLEDFNLFLLITDKVLIAYPLDVICPNERTGSTNANDSARKAPQKLSGSKDVGLFTVGRQKDRTLVFYKKRENLNSVFKVLEPIYQKSTERKRGGAASLFRKGNYEFFREFDEFYIPTECTGMNIFHSSLAVSTSRGFEVLTLDKKQPFSIPDLRAQEVQNIAAHIKDQRALGMLRLSEQEFLLCYSNCAVYVNKHGEVSRSVIMDFVGNAQSAALYGAYLVLFDNDFVEIRNAQNGRLKQIIAGREIKCLDDGGSMAASGAANGSSANAPNGSANGPTAAINRTVKFVMQHPEAERTQIVVELLLNENMKE</sequence>
<dbReference type="InterPro" id="IPR000219">
    <property type="entry name" value="DH_dom"/>
</dbReference>
<dbReference type="InterPro" id="IPR041675">
    <property type="entry name" value="PH_5"/>
</dbReference>
<dbReference type="SMART" id="SM00036">
    <property type="entry name" value="CNH"/>
    <property type="match status" value="1"/>
</dbReference>
<evidence type="ECO:0000313" key="7">
    <source>
        <dbReference type="EMBL" id="KAK5696077.1"/>
    </source>
</evidence>
<evidence type="ECO:0000256" key="3">
    <source>
        <dbReference type="SAM" id="MobiDB-lite"/>
    </source>
</evidence>
<dbReference type="Pfam" id="PF00780">
    <property type="entry name" value="CNH"/>
    <property type="match status" value="1"/>
</dbReference>
<feature type="compositionally biased region" description="Low complexity" evidence="3">
    <location>
        <begin position="33"/>
        <end position="63"/>
    </location>
</feature>
<dbReference type="CDD" id="cd22541">
    <property type="entry name" value="SP5_N"/>
    <property type="match status" value="1"/>
</dbReference>
<name>A0AAN8A0D0_9PEZI</name>
<feature type="region of interest" description="Disordered" evidence="3">
    <location>
        <begin position="478"/>
        <end position="512"/>
    </location>
</feature>
<reference evidence="7" key="1">
    <citation type="submission" date="2023-08" db="EMBL/GenBank/DDBJ databases">
        <title>Black Yeasts Isolated from many extreme environments.</title>
        <authorList>
            <person name="Coleine C."/>
            <person name="Stajich J.E."/>
            <person name="Selbmann L."/>
        </authorList>
    </citation>
    <scope>NUCLEOTIDE SEQUENCE</scope>
    <source>
        <strain evidence="7">CCFEE 5810</strain>
    </source>
</reference>
<feature type="compositionally biased region" description="Low complexity" evidence="3">
    <location>
        <begin position="98"/>
        <end position="107"/>
    </location>
</feature>
<gene>
    <name evidence="7" type="primary">TUS1_2</name>
    <name evidence="7" type="ORF">LTR97_008497</name>
</gene>
<dbReference type="EMBL" id="JAVRQU010000013">
    <property type="protein sequence ID" value="KAK5696077.1"/>
    <property type="molecule type" value="Genomic_DNA"/>
</dbReference>
<feature type="domain" description="DH" evidence="5">
    <location>
        <begin position="957"/>
        <end position="1151"/>
    </location>
</feature>
<evidence type="ECO:0000313" key="8">
    <source>
        <dbReference type="Proteomes" id="UP001310594"/>
    </source>
</evidence>
<protein>
    <submittedName>
        <fullName evidence="7">Rho guanine nucleotide exchange factor</fullName>
    </submittedName>
</protein>